<keyword evidence="3" id="KW-0548">Nucleotidyltransferase</keyword>
<keyword evidence="3" id="KW-0808">Transferase</keyword>
<dbReference type="InterPro" id="IPR036691">
    <property type="entry name" value="Endo/exonu/phosph_ase_sf"/>
</dbReference>
<feature type="region of interest" description="Disordered" evidence="1">
    <location>
        <begin position="1"/>
        <end position="141"/>
    </location>
</feature>
<reference evidence="3" key="1">
    <citation type="journal article" date="2019" name="Sci. Rep.">
        <title>Draft genome of Tanacetum cinerariifolium, the natural source of mosquito coil.</title>
        <authorList>
            <person name="Yamashiro T."/>
            <person name="Shiraishi A."/>
            <person name="Satake H."/>
            <person name="Nakayama K."/>
        </authorList>
    </citation>
    <scope>NUCLEOTIDE SEQUENCE</scope>
</reference>
<keyword evidence="2" id="KW-1133">Transmembrane helix</keyword>
<name>A0A699KYW4_TANCI</name>
<feature type="compositionally biased region" description="Basic and acidic residues" evidence="1">
    <location>
        <begin position="78"/>
        <end position="113"/>
    </location>
</feature>
<dbReference type="Gene3D" id="3.60.10.10">
    <property type="entry name" value="Endonuclease/exonuclease/phosphatase"/>
    <property type="match status" value="1"/>
</dbReference>
<organism evidence="3">
    <name type="scientific">Tanacetum cinerariifolium</name>
    <name type="common">Dalmatian daisy</name>
    <name type="synonym">Chrysanthemum cinerariifolium</name>
    <dbReference type="NCBI Taxonomy" id="118510"/>
    <lineage>
        <taxon>Eukaryota</taxon>
        <taxon>Viridiplantae</taxon>
        <taxon>Streptophyta</taxon>
        <taxon>Embryophyta</taxon>
        <taxon>Tracheophyta</taxon>
        <taxon>Spermatophyta</taxon>
        <taxon>Magnoliopsida</taxon>
        <taxon>eudicotyledons</taxon>
        <taxon>Gunneridae</taxon>
        <taxon>Pentapetalae</taxon>
        <taxon>asterids</taxon>
        <taxon>campanulids</taxon>
        <taxon>Asterales</taxon>
        <taxon>Asteraceae</taxon>
        <taxon>Asteroideae</taxon>
        <taxon>Anthemideae</taxon>
        <taxon>Anthemidinae</taxon>
        <taxon>Tanacetum</taxon>
    </lineage>
</organism>
<proteinExistence type="predicted"/>
<dbReference type="EMBL" id="BKCJ010568658">
    <property type="protein sequence ID" value="GFB17648.1"/>
    <property type="molecule type" value="Genomic_DNA"/>
</dbReference>
<sequence length="406" mass="45855">MEGDNKVQYAGSSGDNSEVSEVPKTNFDESIGPKVDLSDDPFGIYPLLNKNSNENKDNVNEKDQSLKYPPGFTPNAEENDRNVNGDKSQKCNTKEVFAGRDGDSTNKGSKGDALESTPYTKENDRNVNGNKSQKCNTKEDVKSEVSRTRGSFLCLMEEVMKVGSVDGSSMNFLSLNIQGLFQKAKKDWVKELSVNNKVNFLAIQETKTENMELRCVRSCWGNYAFDYIHSNSVGNSGGIMCAWDPNSFRKTVYAPHDPRDKRMLWDYLVYTINQWDGEVVIMDDFNEVRHKSDRFGSIFNGQGADEFNSFIANAGLEEVPLGGSAFTWGHKSATKMRKLDRFLISKNLLLLALALPLLLWRAPGDASNGMRNMMCKLKFIKLKTREWIKSNRHSRTGMKEKYKEEL</sequence>
<feature type="compositionally biased region" description="Basic and acidic residues" evidence="1">
    <location>
        <begin position="53"/>
        <end position="65"/>
    </location>
</feature>
<keyword evidence="2" id="KW-0812">Transmembrane</keyword>
<feature type="compositionally biased region" description="Polar residues" evidence="1">
    <location>
        <begin position="126"/>
        <end position="135"/>
    </location>
</feature>
<dbReference type="GO" id="GO:0003964">
    <property type="term" value="F:RNA-directed DNA polymerase activity"/>
    <property type="evidence" value="ECO:0007669"/>
    <property type="project" value="UniProtKB-KW"/>
</dbReference>
<feature type="transmembrane region" description="Helical" evidence="2">
    <location>
        <begin position="343"/>
        <end position="362"/>
    </location>
</feature>
<dbReference type="AlphaFoldDB" id="A0A699KYW4"/>
<evidence type="ECO:0000313" key="3">
    <source>
        <dbReference type="EMBL" id="GFB17648.1"/>
    </source>
</evidence>
<keyword evidence="2" id="KW-0472">Membrane</keyword>
<protein>
    <submittedName>
        <fullName evidence="3">RNA-directed DNA polymerase, eukaryota</fullName>
    </submittedName>
</protein>
<evidence type="ECO:0000256" key="2">
    <source>
        <dbReference type="SAM" id="Phobius"/>
    </source>
</evidence>
<comment type="caution">
    <text evidence="3">The sequence shown here is derived from an EMBL/GenBank/DDBJ whole genome shotgun (WGS) entry which is preliminary data.</text>
</comment>
<keyword evidence="3" id="KW-0695">RNA-directed DNA polymerase</keyword>
<accession>A0A699KYW4</accession>
<gene>
    <name evidence="3" type="ORF">Tci_689619</name>
</gene>
<feature type="compositionally biased region" description="Polar residues" evidence="1">
    <location>
        <begin position="10"/>
        <end position="19"/>
    </location>
</feature>
<dbReference type="SUPFAM" id="SSF56219">
    <property type="entry name" value="DNase I-like"/>
    <property type="match status" value="1"/>
</dbReference>
<evidence type="ECO:0000256" key="1">
    <source>
        <dbReference type="SAM" id="MobiDB-lite"/>
    </source>
</evidence>